<gene>
    <name evidence="7" type="primary">Contig5308.g5682</name>
    <name evidence="7" type="ORF">STYLEM_2156</name>
</gene>
<dbReference type="Proteomes" id="UP000039865">
    <property type="component" value="Unassembled WGS sequence"/>
</dbReference>
<dbReference type="Pfam" id="PF01734">
    <property type="entry name" value="Patatin"/>
    <property type="match status" value="1"/>
</dbReference>
<evidence type="ECO:0000256" key="3">
    <source>
        <dbReference type="ARBA" id="ARBA00023098"/>
    </source>
</evidence>
<feature type="short sequence motif" description="GXSXG" evidence="4">
    <location>
        <begin position="69"/>
        <end position="73"/>
    </location>
</feature>
<dbReference type="PANTHER" id="PTHR14226:SF57">
    <property type="entry name" value="BLR7027 PROTEIN"/>
    <property type="match status" value="1"/>
</dbReference>
<evidence type="ECO:0000313" key="7">
    <source>
        <dbReference type="EMBL" id="CDW73180.1"/>
    </source>
</evidence>
<feature type="short sequence motif" description="DGA/G" evidence="4">
    <location>
        <begin position="199"/>
        <end position="201"/>
    </location>
</feature>
<evidence type="ECO:0000256" key="4">
    <source>
        <dbReference type="PROSITE-ProRule" id="PRU01161"/>
    </source>
</evidence>
<feature type="chain" id="PRO_5001729062" evidence="5">
    <location>
        <begin position="22"/>
        <end position="332"/>
    </location>
</feature>
<keyword evidence="8" id="KW-1185">Reference proteome</keyword>
<comment type="caution">
    <text evidence="4">Lacks conserved residue(s) required for the propagation of feature annotation.</text>
</comment>
<protein>
    <submittedName>
        <fullName evidence="7">Patatin-like phospholipase family protein</fullName>
    </submittedName>
</protein>
<evidence type="ECO:0000256" key="2">
    <source>
        <dbReference type="ARBA" id="ARBA00022963"/>
    </source>
</evidence>
<evidence type="ECO:0000256" key="1">
    <source>
        <dbReference type="ARBA" id="ARBA00022801"/>
    </source>
</evidence>
<dbReference type="EMBL" id="CCKQ01002085">
    <property type="protein sequence ID" value="CDW73180.1"/>
    <property type="molecule type" value="Genomic_DNA"/>
</dbReference>
<keyword evidence="1 4" id="KW-0378">Hydrolase</keyword>
<dbReference type="PANTHER" id="PTHR14226">
    <property type="entry name" value="NEUROPATHY TARGET ESTERASE/SWISS CHEESE D.MELANOGASTER"/>
    <property type="match status" value="1"/>
</dbReference>
<feature type="domain" description="PNPLA" evidence="6">
    <location>
        <begin position="34"/>
        <end position="212"/>
    </location>
</feature>
<evidence type="ECO:0000313" key="8">
    <source>
        <dbReference type="Proteomes" id="UP000039865"/>
    </source>
</evidence>
<keyword evidence="2 4" id="KW-0442">Lipid degradation</keyword>
<dbReference type="AlphaFoldDB" id="A0A077ZV54"/>
<evidence type="ECO:0000256" key="5">
    <source>
        <dbReference type="SAM" id="SignalP"/>
    </source>
</evidence>
<feature type="active site" description="Proton acceptor" evidence="4">
    <location>
        <position position="199"/>
    </location>
</feature>
<reference evidence="7 8" key="1">
    <citation type="submission" date="2014-06" db="EMBL/GenBank/DDBJ databases">
        <authorList>
            <person name="Swart Estienne"/>
        </authorList>
    </citation>
    <scope>NUCLEOTIDE SEQUENCE [LARGE SCALE GENOMIC DNA]</scope>
    <source>
        <strain evidence="7 8">130c</strain>
    </source>
</reference>
<dbReference type="PROSITE" id="PS51635">
    <property type="entry name" value="PNPLA"/>
    <property type="match status" value="1"/>
</dbReference>
<dbReference type="InterPro" id="IPR016035">
    <property type="entry name" value="Acyl_Trfase/lysoPLipase"/>
</dbReference>
<dbReference type="OrthoDB" id="312886at2759"/>
<dbReference type="GO" id="GO:0016298">
    <property type="term" value="F:lipase activity"/>
    <property type="evidence" value="ECO:0007669"/>
    <property type="project" value="UniProtKB-ARBA"/>
</dbReference>
<dbReference type="InterPro" id="IPR002641">
    <property type="entry name" value="PNPLA_dom"/>
</dbReference>
<dbReference type="OMA" id="MIEIETA"/>
<dbReference type="Gene3D" id="3.40.1090.10">
    <property type="entry name" value="Cytosolic phospholipase A2 catalytic domain"/>
    <property type="match status" value="1"/>
</dbReference>
<sequence>MFKLLISIFSLNLFLIEQTKTQSSKDKQDICYGLVLKGGANRGAYEAGAIKALVDKLESDKVQYDVVSGISVGALNAAHVASYVKGDEKLMAEDLVYRWKNMTSDKLFQSWRFGFIEGLFYHQGLLDNSPLHEYLNKSFAARPCCKRKIHFNSVDTNSGNIVSFDEKTLAQDLIKGLVATSSVPFVFPGLKIQDTLMIDGGVAWNLDVASAILKCREVVDSDSKIVLDIIDVDRKLDKVKRLNYTTEQGTIKNIIRYLEIKKYHHRMNDMIEIETAHPDVKVRYRIIPKYQLDPVYKELTFDENLIDNLIQQGYDDAIEAIDTQKERLLKYR</sequence>
<accession>A0A077ZV54</accession>
<dbReference type="GO" id="GO:0016042">
    <property type="term" value="P:lipid catabolic process"/>
    <property type="evidence" value="ECO:0007669"/>
    <property type="project" value="UniProtKB-UniRule"/>
</dbReference>
<feature type="active site" description="Nucleophile" evidence="4">
    <location>
        <position position="71"/>
    </location>
</feature>
<proteinExistence type="predicted"/>
<organism evidence="7 8">
    <name type="scientific">Stylonychia lemnae</name>
    <name type="common">Ciliate</name>
    <dbReference type="NCBI Taxonomy" id="5949"/>
    <lineage>
        <taxon>Eukaryota</taxon>
        <taxon>Sar</taxon>
        <taxon>Alveolata</taxon>
        <taxon>Ciliophora</taxon>
        <taxon>Intramacronucleata</taxon>
        <taxon>Spirotrichea</taxon>
        <taxon>Stichotrichia</taxon>
        <taxon>Sporadotrichida</taxon>
        <taxon>Oxytrichidae</taxon>
        <taxon>Stylonychinae</taxon>
        <taxon>Stylonychia</taxon>
    </lineage>
</organism>
<dbReference type="InParanoid" id="A0A077ZV54"/>
<keyword evidence="3 4" id="KW-0443">Lipid metabolism</keyword>
<dbReference type="InterPro" id="IPR050301">
    <property type="entry name" value="NTE"/>
</dbReference>
<keyword evidence="5" id="KW-0732">Signal</keyword>
<name>A0A077ZV54_STYLE</name>
<dbReference type="SUPFAM" id="SSF52151">
    <property type="entry name" value="FabD/lysophospholipase-like"/>
    <property type="match status" value="1"/>
</dbReference>
<evidence type="ECO:0000259" key="6">
    <source>
        <dbReference type="PROSITE" id="PS51635"/>
    </source>
</evidence>
<feature type="signal peptide" evidence="5">
    <location>
        <begin position="1"/>
        <end position="21"/>
    </location>
</feature>
<dbReference type="GO" id="GO:0052689">
    <property type="term" value="F:carboxylic ester hydrolase activity"/>
    <property type="evidence" value="ECO:0007669"/>
    <property type="project" value="UniProtKB-ARBA"/>
</dbReference>